<evidence type="ECO:0000313" key="3">
    <source>
        <dbReference type="EMBL" id="NVI48315.1"/>
    </source>
</evidence>
<accession>A0A974A4I9</accession>
<dbReference type="GO" id="GO:0046872">
    <property type="term" value="F:metal ion binding"/>
    <property type="evidence" value="ECO:0007669"/>
    <property type="project" value="InterPro"/>
</dbReference>
<protein>
    <submittedName>
        <fullName evidence="3">Insulinase family protein</fullName>
    </submittedName>
</protein>
<comment type="caution">
    <text evidence="3">The sequence shown here is derived from an EMBL/GenBank/DDBJ whole genome shotgun (WGS) entry which is preliminary data.</text>
</comment>
<evidence type="ECO:0000259" key="2">
    <source>
        <dbReference type="Pfam" id="PF05193"/>
    </source>
</evidence>
<gene>
    <name evidence="3" type="ORF">HAP48_036675</name>
</gene>
<dbReference type="AlphaFoldDB" id="A0A974A4I9"/>
<feature type="region of interest" description="Disordered" evidence="1">
    <location>
        <begin position="1"/>
        <end position="22"/>
    </location>
</feature>
<dbReference type="Gene3D" id="3.30.830.10">
    <property type="entry name" value="Metalloenzyme, LuxS/M16 peptidase-like"/>
    <property type="match status" value="1"/>
</dbReference>
<proteinExistence type="predicted"/>
<reference evidence="3" key="1">
    <citation type="submission" date="2020-06" db="EMBL/GenBank/DDBJ databases">
        <title>Whole Genome Sequence of Bradyrhizobium sp. Strain 1S1.</title>
        <authorList>
            <person name="Bromfield E.S.P."/>
            <person name="Cloutier S."/>
        </authorList>
    </citation>
    <scope>NUCLEOTIDE SEQUENCE [LARGE SCALE GENOMIC DNA]</scope>
    <source>
        <strain evidence="3">1S1</strain>
    </source>
</reference>
<evidence type="ECO:0000256" key="1">
    <source>
        <dbReference type="SAM" id="MobiDB-lite"/>
    </source>
</evidence>
<dbReference type="InterPro" id="IPR011249">
    <property type="entry name" value="Metalloenz_LuxS/M16"/>
</dbReference>
<dbReference type="EMBL" id="JAAOLE020000001">
    <property type="protein sequence ID" value="NVI48315.1"/>
    <property type="molecule type" value="Genomic_DNA"/>
</dbReference>
<dbReference type="SUPFAM" id="SSF63411">
    <property type="entry name" value="LuxS/MPP-like metallohydrolase"/>
    <property type="match status" value="1"/>
</dbReference>
<organism evidence="3">
    <name type="scientific">Bradyrhizobium septentrionale</name>
    <dbReference type="NCBI Taxonomy" id="1404411"/>
    <lineage>
        <taxon>Bacteria</taxon>
        <taxon>Pseudomonadati</taxon>
        <taxon>Pseudomonadota</taxon>
        <taxon>Alphaproteobacteria</taxon>
        <taxon>Hyphomicrobiales</taxon>
        <taxon>Nitrobacteraceae</taxon>
        <taxon>Bradyrhizobium</taxon>
    </lineage>
</organism>
<feature type="domain" description="Peptidase M16 C-terminal" evidence="2">
    <location>
        <begin position="7"/>
        <end position="143"/>
    </location>
</feature>
<dbReference type="InterPro" id="IPR007863">
    <property type="entry name" value="Peptidase_M16_C"/>
</dbReference>
<sequence>MSAQPSIPEERLRPQEPTPAAPRTVTLADPRVEQSALHRYYLVPSARTAAAGESPVLEVLEQLIGGGVNSYLYRALVIDKQLTIGATASYQPTALDSSRFVISAIPNPCVKFGQIERAIDEVIANIAHNPARIEDIERVKTRLIARAIYAQDNQEALANRYGRGLSTGLCIDDIRGWSDGIRAVGAQQVREAARKWLDKRRSVTGYLIKEPTPNHEEKR</sequence>
<name>A0A974A4I9_9BRAD</name>
<dbReference type="Pfam" id="PF05193">
    <property type="entry name" value="Peptidase_M16_C"/>
    <property type="match status" value="1"/>
</dbReference>